<dbReference type="EMBL" id="JACAZI010000027">
    <property type="protein sequence ID" value="KAF7334013.1"/>
    <property type="molecule type" value="Genomic_DNA"/>
</dbReference>
<dbReference type="AlphaFoldDB" id="A0A8H6X455"/>
<gene>
    <name evidence="1" type="ORF">MVEN_02306500</name>
</gene>
<reference evidence="1" key="1">
    <citation type="submission" date="2020-05" db="EMBL/GenBank/DDBJ databases">
        <title>Mycena genomes resolve the evolution of fungal bioluminescence.</title>
        <authorList>
            <person name="Tsai I.J."/>
        </authorList>
    </citation>
    <scope>NUCLEOTIDE SEQUENCE</scope>
    <source>
        <strain evidence="1">CCC161011</strain>
    </source>
</reference>
<protein>
    <submittedName>
        <fullName evidence="1">Uncharacterized protein</fullName>
    </submittedName>
</protein>
<evidence type="ECO:0000313" key="2">
    <source>
        <dbReference type="Proteomes" id="UP000620124"/>
    </source>
</evidence>
<name>A0A8H6X455_9AGAR</name>
<proteinExistence type="predicted"/>
<keyword evidence="2" id="KW-1185">Reference proteome</keyword>
<organism evidence="1 2">
    <name type="scientific">Mycena venus</name>
    <dbReference type="NCBI Taxonomy" id="2733690"/>
    <lineage>
        <taxon>Eukaryota</taxon>
        <taxon>Fungi</taxon>
        <taxon>Dikarya</taxon>
        <taxon>Basidiomycota</taxon>
        <taxon>Agaricomycotina</taxon>
        <taxon>Agaricomycetes</taxon>
        <taxon>Agaricomycetidae</taxon>
        <taxon>Agaricales</taxon>
        <taxon>Marasmiineae</taxon>
        <taxon>Mycenaceae</taxon>
        <taxon>Mycena</taxon>
    </lineage>
</organism>
<sequence length="111" mass="12377">MPPNINDPSPFRFPKLGCGRFLKLNLAKTGVQKGRNYCCDYDNNFNDKKWWYRTCPETTCSPVCCKICLKLTHQIGPCSASSSISISSGTDAIYSSNISLVLNTIYTIVLK</sequence>
<accession>A0A8H6X455</accession>
<evidence type="ECO:0000313" key="1">
    <source>
        <dbReference type="EMBL" id="KAF7334013.1"/>
    </source>
</evidence>
<comment type="caution">
    <text evidence="1">The sequence shown here is derived from an EMBL/GenBank/DDBJ whole genome shotgun (WGS) entry which is preliminary data.</text>
</comment>
<dbReference type="Proteomes" id="UP000620124">
    <property type="component" value="Unassembled WGS sequence"/>
</dbReference>